<dbReference type="RefSeq" id="WP_093840445.1">
    <property type="nucleotide sequence ID" value="NZ_FOLM01000012.1"/>
</dbReference>
<evidence type="ECO:0000313" key="5">
    <source>
        <dbReference type="Proteomes" id="UP000199207"/>
    </source>
</evidence>
<keyword evidence="2" id="KW-1133">Transmembrane helix</keyword>
<dbReference type="EMBL" id="FOLM01000012">
    <property type="protein sequence ID" value="SFD29143.1"/>
    <property type="molecule type" value="Genomic_DNA"/>
</dbReference>
<dbReference type="InterPro" id="IPR049082">
    <property type="entry name" value="T7SS_signal"/>
</dbReference>
<feature type="domain" description="Putative T7SS secretion signal" evidence="3">
    <location>
        <begin position="13"/>
        <end position="179"/>
    </location>
</feature>
<evidence type="ECO:0000256" key="2">
    <source>
        <dbReference type="SAM" id="Phobius"/>
    </source>
</evidence>
<feature type="region of interest" description="Disordered" evidence="1">
    <location>
        <begin position="1"/>
        <end position="22"/>
    </location>
</feature>
<accession>A0A1I1RC73</accession>
<sequence length="445" mass="46714">MGETRPRDWEPLTDDGRDPVPGDWEAVKEAAARYRRTATMINDCRHLLQELGSDDEGWKGASGDAVREKATDLADSIARVHGRYNAAANALAGYWPALKDAQEESLELHEQAVAAQGDIDTYGPKAEAAEDEDAEDHDRHQEYSDALSEAQGALSRARTRLEQVVKDKNTAAQAAADALGDFIGSDGMKDGWSDRFKTALDAVKKALINIGEIAGIVAAIAGVLALCVGWIPVIGQALAGVLGVIALVATCLSLVANILKGNWLGVALDVVGILTFGIGRAAGAGIKAAANSSKWTAFRSLRGQMAFGNRAARVARAETIMAGSTNQLRHAAMSTSMPSGLAGWGRAAWGNLLGTRTADVAADATMLRYAASEGADIGTDFSRVNAALTGSDWGSNASLAGTWATQINFGAPLSTWDNPVSGDATPVGGFRYSEEEAEPYLVCVP</sequence>
<feature type="transmembrane region" description="Helical" evidence="2">
    <location>
        <begin position="237"/>
        <end position="259"/>
    </location>
</feature>
<proteinExistence type="predicted"/>
<evidence type="ECO:0000256" key="1">
    <source>
        <dbReference type="SAM" id="MobiDB-lite"/>
    </source>
</evidence>
<keyword evidence="2" id="KW-0812">Transmembrane</keyword>
<organism evidence="4 5">
    <name type="scientific">Streptomyces aidingensis</name>
    <dbReference type="NCBI Taxonomy" id="910347"/>
    <lineage>
        <taxon>Bacteria</taxon>
        <taxon>Bacillati</taxon>
        <taxon>Actinomycetota</taxon>
        <taxon>Actinomycetes</taxon>
        <taxon>Kitasatosporales</taxon>
        <taxon>Streptomycetaceae</taxon>
        <taxon>Streptomyces</taxon>
    </lineage>
</organism>
<protein>
    <recommendedName>
        <fullName evidence="3">Putative T7SS secretion signal domain-containing protein</fullName>
    </recommendedName>
</protein>
<dbReference type="Proteomes" id="UP000199207">
    <property type="component" value="Unassembled WGS sequence"/>
</dbReference>
<dbReference type="Pfam" id="PF21725">
    <property type="entry name" value="T7SS_signal"/>
    <property type="match status" value="1"/>
</dbReference>
<dbReference type="OrthoDB" id="4336761at2"/>
<keyword evidence="5" id="KW-1185">Reference proteome</keyword>
<keyword evidence="2" id="KW-0472">Membrane</keyword>
<evidence type="ECO:0000313" key="4">
    <source>
        <dbReference type="EMBL" id="SFD29143.1"/>
    </source>
</evidence>
<reference evidence="4 5" key="1">
    <citation type="submission" date="2016-10" db="EMBL/GenBank/DDBJ databases">
        <authorList>
            <person name="de Groot N.N."/>
        </authorList>
    </citation>
    <scope>NUCLEOTIDE SEQUENCE [LARGE SCALE GENOMIC DNA]</scope>
    <source>
        <strain evidence="4 5">CGMCC 4.5739</strain>
    </source>
</reference>
<dbReference type="STRING" id="910347.SAMN05421773_112173"/>
<name>A0A1I1RC73_9ACTN</name>
<evidence type="ECO:0000259" key="3">
    <source>
        <dbReference type="Pfam" id="PF21725"/>
    </source>
</evidence>
<feature type="transmembrane region" description="Helical" evidence="2">
    <location>
        <begin position="206"/>
        <end position="231"/>
    </location>
</feature>
<dbReference type="AlphaFoldDB" id="A0A1I1RC73"/>
<gene>
    <name evidence="4" type="ORF">SAMN05421773_112173</name>
</gene>